<accession>H6N144</accession>
<dbReference type="STRING" id="1112204.GPOL_c48130"/>
<dbReference type="AlphaFoldDB" id="H6N144"/>
<organism evidence="2 3">
    <name type="scientific">Gordonia polyisoprenivorans (strain DSM 44266 / VH2)</name>
    <dbReference type="NCBI Taxonomy" id="1112204"/>
    <lineage>
        <taxon>Bacteria</taxon>
        <taxon>Bacillati</taxon>
        <taxon>Actinomycetota</taxon>
        <taxon>Actinomycetes</taxon>
        <taxon>Mycobacteriales</taxon>
        <taxon>Gordoniaceae</taxon>
        <taxon>Gordonia</taxon>
    </lineage>
</organism>
<dbReference type="EMBL" id="CP003119">
    <property type="protein sequence ID" value="AFA75809.1"/>
    <property type="molecule type" value="Genomic_DNA"/>
</dbReference>
<dbReference type="Proteomes" id="UP000009154">
    <property type="component" value="Chromosome"/>
</dbReference>
<dbReference type="HOGENOM" id="CLU_038917_0_0_11"/>
<reference evidence="2 3" key="1">
    <citation type="journal article" date="2012" name="Appl. Environ. Microbiol.">
        <title>Involvement of two latex-clearing proteins during rubber degradation and insights into the subsequent degradation pathway revealed by the genome sequence of Gordonia polyisoprenivorans strain VH2.</title>
        <authorList>
            <person name="Hiessl S."/>
            <person name="Schuldes J."/>
            <person name="Thurmer A."/>
            <person name="Halbsguth T."/>
            <person name="Broker D."/>
            <person name="Angelov A."/>
            <person name="Liebl W."/>
            <person name="Daniel R."/>
            <person name="Steinbuchel A."/>
        </authorList>
    </citation>
    <scope>NUCLEOTIDE SEQUENCE [LARGE SCALE GENOMIC DNA]</scope>
    <source>
        <strain evidence="3">DSM 44266 / VH2</strain>
    </source>
</reference>
<sequence length="558" mass="60090">MSTDFSSRAIAAPVLSVPLRTLVPIGSITDRGRGYLMSSTLTFTDPDADAAAITSMSRDELTETGPELLRQSRKHEARTVLAGAALADRVYREHLAGRSETSVWGSVIEHAERLGRAEVSLQFKVSRSKAGSWVALAELLEKFPLIRAAYLNGEHSTNRVSIMARAAQRAGDIDLDGIEGDDAEMSFEKIVLNYASRATTDPVLAQELEAALISMSPDSVIEDRDTITDLLGSVTITAETAGHSTLDAVVPAHYGVFLTTQINALIEERTCRKDPRRVGSLRVIALGEITGVPGAHLDCECGQDDCPKRGGSTDSNGSAETPADAEDAAAWDDLLPEPADADAPELDRVEPVVEPDVADPMDEPTCDEVPVAFGRALVVPGAPVLTVLKDPDGILVPRLQGYGPIDPDYATTLADVVKTIHYPESARAAGPLIPQISDRPQAPPADPTGHGGHTVPPPGALTYAPSAALRAEVLANDAWCRFPFCGMPSHLCDLDHWRAFNHADPEAGGWTVLGDLIPLCRADHQRKHLAEWVPTLYTDRRVEWRSRRTGQVIVTYPR</sequence>
<evidence type="ECO:0000313" key="2">
    <source>
        <dbReference type="EMBL" id="AFA75809.1"/>
    </source>
</evidence>
<gene>
    <name evidence="2" type="ordered locus">GPOL_c48130</name>
</gene>
<keyword evidence="3" id="KW-1185">Reference proteome</keyword>
<evidence type="ECO:0008006" key="4">
    <source>
        <dbReference type="Google" id="ProtNLM"/>
    </source>
</evidence>
<dbReference type="eggNOG" id="COG1403">
    <property type="taxonomic scope" value="Bacteria"/>
</dbReference>
<name>H6N144_GORPV</name>
<feature type="region of interest" description="Disordered" evidence="1">
    <location>
        <begin position="430"/>
        <end position="459"/>
    </location>
</feature>
<evidence type="ECO:0000256" key="1">
    <source>
        <dbReference type="SAM" id="MobiDB-lite"/>
    </source>
</evidence>
<proteinExistence type="predicted"/>
<dbReference type="KEGG" id="gpo:GPOL_c48130"/>
<protein>
    <recommendedName>
        <fullName evidence="4">DUF222 domain-containing protein</fullName>
    </recommendedName>
</protein>
<dbReference type="CDD" id="cd00085">
    <property type="entry name" value="HNHc"/>
    <property type="match status" value="1"/>
</dbReference>
<dbReference type="InterPro" id="IPR003615">
    <property type="entry name" value="HNH_nuc"/>
</dbReference>
<evidence type="ECO:0000313" key="3">
    <source>
        <dbReference type="Proteomes" id="UP000009154"/>
    </source>
</evidence>